<evidence type="ECO:0008006" key="3">
    <source>
        <dbReference type="Google" id="ProtNLM"/>
    </source>
</evidence>
<organism evidence="1 2">
    <name type="scientific">Actinidia rufa</name>
    <dbReference type="NCBI Taxonomy" id="165716"/>
    <lineage>
        <taxon>Eukaryota</taxon>
        <taxon>Viridiplantae</taxon>
        <taxon>Streptophyta</taxon>
        <taxon>Embryophyta</taxon>
        <taxon>Tracheophyta</taxon>
        <taxon>Spermatophyta</taxon>
        <taxon>Magnoliopsida</taxon>
        <taxon>eudicotyledons</taxon>
        <taxon>Gunneridae</taxon>
        <taxon>Pentapetalae</taxon>
        <taxon>asterids</taxon>
        <taxon>Ericales</taxon>
        <taxon>Actinidiaceae</taxon>
        <taxon>Actinidia</taxon>
    </lineage>
</organism>
<sequence>MTIKAQVLADFIAEFTYDIIPDPERILPKVKTLKKPIQKDDLARWKLSVDGSSNQYGCGAVLVLQTPSVQRDYLAKDIRMVAYLDKVKTISTKIKDFKICQIPRKENRKANLASAFDFTSDRSILLEFLPNLSIEVSKTICQAAAHPTWMDNNVACLTDGKLPLDKL</sequence>
<accession>A0A7J0DGP1</accession>
<dbReference type="AlphaFoldDB" id="A0A7J0DGP1"/>
<name>A0A7J0DGP1_9ERIC</name>
<evidence type="ECO:0000313" key="2">
    <source>
        <dbReference type="Proteomes" id="UP000585474"/>
    </source>
</evidence>
<protein>
    <recommendedName>
        <fullName evidence="3">Reverse transcriptase/retrotransposon-derived protein RNase H-like domain-containing protein</fullName>
    </recommendedName>
</protein>
<dbReference type="PANTHER" id="PTHR48475">
    <property type="entry name" value="RIBONUCLEASE H"/>
    <property type="match status" value="1"/>
</dbReference>
<evidence type="ECO:0000313" key="1">
    <source>
        <dbReference type="EMBL" id="GFS34938.1"/>
    </source>
</evidence>
<proteinExistence type="predicted"/>
<dbReference type="EMBL" id="BJWL01000217">
    <property type="protein sequence ID" value="GFS34938.1"/>
    <property type="molecule type" value="Genomic_DNA"/>
</dbReference>
<gene>
    <name evidence="1" type="ORF">Acr_00g0036840</name>
</gene>
<keyword evidence="2" id="KW-1185">Reference proteome</keyword>
<reference evidence="2" key="1">
    <citation type="submission" date="2019-07" db="EMBL/GenBank/DDBJ databases">
        <title>De Novo Assembly of kiwifruit Actinidia rufa.</title>
        <authorList>
            <person name="Sugita-Konishi S."/>
            <person name="Sato K."/>
            <person name="Mori E."/>
            <person name="Abe Y."/>
            <person name="Kisaki G."/>
            <person name="Hamano K."/>
            <person name="Suezawa K."/>
            <person name="Otani M."/>
            <person name="Fukuda T."/>
            <person name="Manabe T."/>
            <person name="Gomi K."/>
            <person name="Tabuchi M."/>
            <person name="Akimitsu K."/>
            <person name="Kataoka I."/>
        </authorList>
    </citation>
    <scope>NUCLEOTIDE SEQUENCE [LARGE SCALE GENOMIC DNA]</scope>
    <source>
        <strain evidence="2">cv. Fuchu</strain>
    </source>
</reference>
<dbReference type="PANTHER" id="PTHR48475:SF2">
    <property type="entry name" value="RIBONUCLEASE H"/>
    <property type="match status" value="1"/>
</dbReference>
<comment type="caution">
    <text evidence="1">The sequence shown here is derived from an EMBL/GenBank/DDBJ whole genome shotgun (WGS) entry which is preliminary data.</text>
</comment>
<dbReference type="Proteomes" id="UP000585474">
    <property type="component" value="Unassembled WGS sequence"/>
</dbReference>
<dbReference type="OrthoDB" id="1934793at2759"/>